<name>A0A9P4USJ3_9PEZI</name>
<proteinExistence type="predicted"/>
<gene>
    <name evidence="2" type="ORF">K431DRAFT_282814</name>
</gene>
<organism evidence="2 3">
    <name type="scientific">Polychaeton citri CBS 116435</name>
    <dbReference type="NCBI Taxonomy" id="1314669"/>
    <lineage>
        <taxon>Eukaryota</taxon>
        <taxon>Fungi</taxon>
        <taxon>Dikarya</taxon>
        <taxon>Ascomycota</taxon>
        <taxon>Pezizomycotina</taxon>
        <taxon>Dothideomycetes</taxon>
        <taxon>Dothideomycetidae</taxon>
        <taxon>Capnodiales</taxon>
        <taxon>Capnodiaceae</taxon>
        <taxon>Polychaeton</taxon>
    </lineage>
</organism>
<feature type="compositionally biased region" description="Low complexity" evidence="1">
    <location>
        <begin position="61"/>
        <end position="71"/>
    </location>
</feature>
<dbReference type="EMBL" id="MU003775">
    <property type="protein sequence ID" value="KAF2723721.1"/>
    <property type="molecule type" value="Genomic_DNA"/>
</dbReference>
<reference evidence="2" key="1">
    <citation type="journal article" date="2020" name="Stud. Mycol.">
        <title>101 Dothideomycetes genomes: a test case for predicting lifestyles and emergence of pathogens.</title>
        <authorList>
            <person name="Haridas S."/>
            <person name="Albert R."/>
            <person name="Binder M."/>
            <person name="Bloem J."/>
            <person name="Labutti K."/>
            <person name="Salamov A."/>
            <person name="Andreopoulos B."/>
            <person name="Baker S."/>
            <person name="Barry K."/>
            <person name="Bills G."/>
            <person name="Bluhm B."/>
            <person name="Cannon C."/>
            <person name="Castanera R."/>
            <person name="Culley D."/>
            <person name="Daum C."/>
            <person name="Ezra D."/>
            <person name="Gonzalez J."/>
            <person name="Henrissat B."/>
            <person name="Kuo A."/>
            <person name="Liang C."/>
            <person name="Lipzen A."/>
            <person name="Lutzoni F."/>
            <person name="Magnuson J."/>
            <person name="Mondo S."/>
            <person name="Nolan M."/>
            <person name="Ohm R."/>
            <person name="Pangilinan J."/>
            <person name="Park H.-J."/>
            <person name="Ramirez L."/>
            <person name="Alfaro M."/>
            <person name="Sun H."/>
            <person name="Tritt A."/>
            <person name="Yoshinaga Y."/>
            <person name="Zwiers L.-H."/>
            <person name="Turgeon B."/>
            <person name="Goodwin S."/>
            <person name="Spatafora J."/>
            <person name="Crous P."/>
            <person name="Grigoriev I."/>
        </authorList>
    </citation>
    <scope>NUCLEOTIDE SEQUENCE</scope>
    <source>
        <strain evidence="2">CBS 116435</strain>
    </source>
</reference>
<feature type="region of interest" description="Disordered" evidence="1">
    <location>
        <begin position="45"/>
        <end position="71"/>
    </location>
</feature>
<dbReference type="Proteomes" id="UP000799441">
    <property type="component" value="Unassembled WGS sequence"/>
</dbReference>
<evidence type="ECO:0000256" key="1">
    <source>
        <dbReference type="SAM" id="MobiDB-lite"/>
    </source>
</evidence>
<keyword evidence="3" id="KW-1185">Reference proteome</keyword>
<protein>
    <submittedName>
        <fullName evidence="2">Uncharacterized protein</fullName>
    </submittedName>
</protein>
<comment type="caution">
    <text evidence="2">The sequence shown here is derived from an EMBL/GenBank/DDBJ whole genome shotgun (WGS) entry which is preliminary data.</text>
</comment>
<evidence type="ECO:0000313" key="2">
    <source>
        <dbReference type="EMBL" id="KAF2723721.1"/>
    </source>
</evidence>
<sequence>MLLSLSCTSALPPMLLLLRSRDPARSGGEGSVYSDASAGCCSVYGGKSSPASPKIDKTSESSKGSFSKYSI</sequence>
<dbReference type="AlphaFoldDB" id="A0A9P4USJ3"/>
<evidence type="ECO:0000313" key="3">
    <source>
        <dbReference type="Proteomes" id="UP000799441"/>
    </source>
</evidence>
<accession>A0A9P4USJ3</accession>